<reference evidence="1 2" key="1">
    <citation type="submission" date="2020-07" db="EMBL/GenBank/DDBJ databases">
        <title>Genomic Encyclopedia of Type Strains, Phase IV (KMG-V): Genome sequencing to study the core and pangenomes of soil and plant-associated prokaryotes.</title>
        <authorList>
            <person name="Whitman W."/>
        </authorList>
    </citation>
    <scope>NUCLEOTIDE SEQUENCE [LARGE SCALE GENOMIC DNA]</scope>
    <source>
        <strain evidence="1 2">AN3</strain>
    </source>
</reference>
<accession>A0A839EXE4</accession>
<dbReference type="Gene3D" id="3.40.50.300">
    <property type="entry name" value="P-loop containing nucleotide triphosphate hydrolases"/>
    <property type="match status" value="1"/>
</dbReference>
<keyword evidence="1" id="KW-0547">Nucleotide-binding</keyword>
<evidence type="ECO:0000313" key="1">
    <source>
        <dbReference type="EMBL" id="MBA8881057.1"/>
    </source>
</evidence>
<dbReference type="SUPFAM" id="SSF52540">
    <property type="entry name" value="P-loop containing nucleoside triphosphate hydrolases"/>
    <property type="match status" value="1"/>
</dbReference>
<comment type="caution">
    <text evidence="1">The sequence shown here is derived from an EMBL/GenBank/DDBJ whole genome shotgun (WGS) entry which is preliminary data.</text>
</comment>
<keyword evidence="2" id="KW-1185">Reference proteome</keyword>
<dbReference type="GO" id="GO:0005524">
    <property type="term" value="F:ATP binding"/>
    <property type="evidence" value="ECO:0007669"/>
    <property type="project" value="UniProtKB-KW"/>
</dbReference>
<gene>
    <name evidence="1" type="ORF">FHW16_004792</name>
</gene>
<dbReference type="EMBL" id="JACGXN010000011">
    <property type="protein sequence ID" value="MBA8881057.1"/>
    <property type="molecule type" value="Genomic_DNA"/>
</dbReference>
<proteinExistence type="predicted"/>
<evidence type="ECO:0000313" key="2">
    <source>
        <dbReference type="Proteomes" id="UP000549052"/>
    </source>
</evidence>
<name>A0A839EXE4_9HYPH</name>
<sequence length="71" mass="7522">MAPPIVADEAVAAALTATKTVALAERPMDELSGAQRQRIWIAIALAWQQNKAGIKESGAISGRQQPRLARG</sequence>
<dbReference type="Proteomes" id="UP000549052">
    <property type="component" value="Unassembled WGS sequence"/>
</dbReference>
<keyword evidence="1" id="KW-0067">ATP-binding</keyword>
<organism evidence="1 2">
    <name type="scientific">Phyllobacterium myrsinacearum</name>
    <dbReference type="NCBI Taxonomy" id="28101"/>
    <lineage>
        <taxon>Bacteria</taxon>
        <taxon>Pseudomonadati</taxon>
        <taxon>Pseudomonadota</taxon>
        <taxon>Alphaproteobacteria</taxon>
        <taxon>Hyphomicrobiales</taxon>
        <taxon>Phyllobacteriaceae</taxon>
        <taxon>Phyllobacterium</taxon>
    </lineage>
</organism>
<dbReference type="AlphaFoldDB" id="A0A839EXE4"/>
<dbReference type="InterPro" id="IPR027417">
    <property type="entry name" value="P-loop_NTPase"/>
</dbReference>
<protein>
    <submittedName>
        <fullName evidence="1">Energy-coupling factor transporter ATP-binding protein EcfA2</fullName>
    </submittedName>
</protein>